<accession>A0A6J5LAL0</accession>
<organism evidence="1">
    <name type="scientific">uncultured Caudovirales phage</name>
    <dbReference type="NCBI Taxonomy" id="2100421"/>
    <lineage>
        <taxon>Viruses</taxon>
        <taxon>Duplodnaviria</taxon>
        <taxon>Heunggongvirae</taxon>
        <taxon>Uroviricota</taxon>
        <taxon>Caudoviricetes</taxon>
        <taxon>Peduoviridae</taxon>
        <taxon>Maltschvirus</taxon>
        <taxon>Maltschvirus maltsch</taxon>
    </lineage>
</organism>
<proteinExistence type="predicted"/>
<gene>
    <name evidence="1" type="ORF">UFOVP114_93</name>
</gene>
<sequence length="70" mass="7742">MNYAKLCEDLRARGDAPPKYCDGCPTKTLLLAGKPYFVRGTLNFCPSCNGNGNADKAATLYAKKQKRRKK</sequence>
<evidence type="ECO:0000313" key="1">
    <source>
        <dbReference type="EMBL" id="CAB4128859.1"/>
    </source>
</evidence>
<reference evidence="1" key="1">
    <citation type="submission" date="2020-04" db="EMBL/GenBank/DDBJ databases">
        <authorList>
            <person name="Chiriac C."/>
            <person name="Salcher M."/>
            <person name="Ghai R."/>
            <person name="Kavagutti S V."/>
        </authorList>
    </citation>
    <scope>NUCLEOTIDE SEQUENCE</scope>
</reference>
<protein>
    <submittedName>
        <fullName evidence="1">Uncharacterized protein</fullName>
    </submittedName>
</protein>
<dbReference type="EMBL" id="LR796230">
    <property type="protein sequence ID" value="CAB4128859.1"/>
    <property type="molecule type" value="Genomic_DNA"/>
</dbReference>
<name>A0A6J5LAL0_9CAUD</name>